<dbReference type="Proteomes" id="UP001497535">
    <property type="component" value="Unassembled WGS sequence"/>
</dbReference>
<name>A0ACB0YHE1_MELEN</name>
<comment type="caution">
    <text evidence="1">The sequence shown here is derived from an EMBL/GenBank/DDBJ whole genome shotgun (WGS) entry which is preliminary data.</text>
</comment>
<reference evidence="1" key="1">
    <citation type="submission" date="2023-11" db="EMBL/GenBank/DDBJ databases">
        <authorList>
            <person name="Poullet M."/>
        </authorList>
    </citation>
    <scope>NUCLEOTIDE SEQUENCE</scope>
    <source>
        <strain evidence="1">E1834</strain>
    </source>
</reference>
<evidence type="ECO:0000313" key="1">
    <source>
        <dbReference type="EMBL" id="CAK5046848.1"/>
    </source>
</evidence>
<accession>A0ACB0YHE1</accession>
<keyword evidence="2" id="KW-1185">Reference proteome</keyword>
<evidence type="ECO:0000313" key="2">
    <source>
        <dbReference type="Proteomes" id="UP001497535"/>
    </source>
</evidence>
<sequence>MPSVPLPKIDLNSSTLSIGNVTLNYIGNETLDENVGNDHLCLLATQMELLEKVTACVQANWPLSLVGPSHCGKRSIIKILAALNGKQLHTMRLTSGTDALDLLGSFEQIQVSGYLF</sequence>
<protein>
    <submittedName>
        <fullName evidence="1">Uncharacterized protein</fullName>
    </submittedName>
</protein>
<gene>
    <name evidence="1" type="ORF">MENTE1834_LOCUS12203</name>
</gene>
<organism evidence="1 2">
    <name type="scientific">Meloidogyne enterolobii</name>
    <name type="common">Root-knot nematode worm</name>
    <name type="synonym">Meloidogyne mayaguensis</name>
    <dbReference type="NCBI Taxonomy" id="390850"/>
    <lineage>
        <taxon>Eukaryota</taxon>
        <taxon>Metazoa</taxon>
        <taxon>Ecdysozoa</taxon>
        <taxon>Nematoda</taxon>
        <taxon>Chromadorea</taxon>
        <taxon>Rhabditida</taxon>
        <taxon>Tylenchina</taxon>
        <taxon>Tylenchomorpha</taxon>
        <taxon>Tylenchoidea</taxon>
        <taxon>Meloidogynidae</taxon>
        <taxon>Meloidogyninae</taxon>
        <taxon>Meloidogyne</taxon>
    </lineage>
</organism>
<proteinExistence type="predicted"/>
<dbReference type="EMBL" id="CAVMJV010000012">
    <property type="protein sequence ID" value="CAK5046848.1"/>
    <property type="molecule type" value="Genomic_DNA"/>
</dbReference>